<gene>
    <name evidence="1" type="ORF">FH608_046495</name>
</gene>
<organism evidence="1 2">
    <name type="scientific">Nonomuraea phyllanthi</name>
    <dbReference type="NCBI Taxonomy" id="2219224"/>
    <lineage>
        <taxon>Bacteria</taxon>
        <taxon>Bacillati</taxon>
        <taxon>Actinomycetota</taxon>
        <taxon>Actinomycetes</taxon>
        <taxon>Streptosporangiales</taxon>
        <taxon>Streptosporangiaceae</taxon>
        <taxon>Nonomuraea</taxon>
    </lineage>
</organism>
<comment type="caution">
    <text evidence="1">The sequence shown here is derived from an EMBL/GenBank/DDBJ whole genome shotgun (WGS) entry which is preliminary data.</text>
</comment>
<proteinExistence type="predicted"/>
<protein>
    <submittedName>
        <fullName evidence="1">Uncharacterized protein</fullName>
    </submittedName>
</protein>
<dbReference type="AlphaFoldDB" id="A0A5C4V655"/>
<dbReference type="OrthoDB" id="10020004at2"/>
<dbReference type="EMBL" id="VDLX02000028">
    <property type="protein sequence ID" value="KAB8186943.1"/>
    <property type="molecule type" value="Genomic_DNA"/>
</dbReference>
<evidence type="ECO:0000313" key="2">
    <source>
        <dbReference type="Proteomes" id="UP000312512"/>
    </source>
</evidence>
<sequence length="152" mass="16597">MSTTSSVFDQRVAYRPAVVDLFRNLTGPEIQRVTGEIAKLQEQVNHLVAQIEDGERYISELRQAQKDVEASADLPAAEPPAASVAKCSACGEKVVQVEGEWTHSGRELVKNGKVCWPDRHKSPVAAPAGPADQSFERWEGAIEEERRAGSVS</sequence>
<keyword evidence="2" id="KW-1185">Reference proteome</keyword>
<name>A0A5C4V655_9ACTN</name>
<dbReference type="RefSeq" id="WP_139637607.1">
    <property type="nucleotide sequence ID" value="NZ_VDLX02000028.1"/>
</dbReference>
<reference evidence="1 2" key="1">
    <citation type="submission" date="2019-10" db="EMBL/GenBank/DDBJ databases">
        <title>Nonomuraea sp. nov., isolated from Phyllanthus amarus.</title>
        <authorList>
            <person name="Klykleung N."/>
            <person name="Tanasupawat S."/>
        </authorList>
    </citation>
    <scope>NUCLEOTIDE SEQUENCE [LARGE SCALE GENOMIC DNA]</scope>
    <source>
        <strain evidence="1 2">PA1-10</strain>
    </source>
</reference>
<dbReference type="Proteomes" id="UP000312512">
    <property type="component" value="Unassembled WGS sequence"/>
</dbReference>
<accession>A0A5C4V655</accession>
<evidence type="ECO:0000313" key="1">
    <source>
        <dbReference type="EMBL" id="KAB8186943.1"/>
    </source>
</evidence>